<name>A0A226NMV3_CALSU</name>
<dbReference type="STRING" id="9009.A0A226NMV3"/>
<keyword evidence="3" id="KW-1185">Reference proteome</keyword>
<dbReference type="Gene3D" id="3.40.50.300">
    <property type="entry name" value="P-loop containing nucleotide triphosphate hydrolases"/>
    <property type="match status" value="1"/>
</dbReference>
<evidence type="ECO:0000313" key="3">
    <source>
        <dbReference type="Proteomes" id="UP000198323"/>
    </source>
</evidence>
<accession>A0A226NMV3</accession>
<dbReference type="Proteomes" id="UP000198323">
    <property type="component" value="Unassembled WGS sequence"/>
</dbReference>
<protein>
    <recommendedName>
        <fullName evidence="1">DNA2/NAM7 helicase helicase domain-containing protein</fullName>
    </recommendedName>
</protein>
<dbReference type="AlphaFoldDB" id="A0A226NMV3"/>
<dbReference type="InterPro" id="IPR041677">
    <property type="entry name" value="DNA2/NAM7_AAA_11"/>
</dbReference>
<proteinExistence type="predicted"/>
<evidence type="ECO:0000313" key="2">
    <source>
        <dbReference type="EMBL" id="OXB69085.1"/>
    </source>
</evidence>
<gene>
    <name evidence="2" type="ORF">ASZ78_009561</name>
</gene>
<dbReference type="EMBL" id="MCFN01000004">
    <property type="protein sequence ID" value="OXB69085.1"/>
    <property type="molecule type" value="Genomic_DNA"/>
</dbReference>
<evidence type="ECO:0000259" key="1">
    <source>
        <dbReference type="Pfam" id="PF13086"/>
    </source>
</evidence>
<dbReference type="InterPro" id="IPR027417">
    <property type="entry name" value="P-loop_NTPase"/>
</dbReference>
<sequence length="77" mass="8464">MLDDEIGRLSKERQQLASQLKEVRGHSQKVQTDIILEADIICCTLSTSGGGLLESAFWRQGLDPFSCVIVDEVSKAV</sequence>
<reference evidence="2 3" key="1">
    <citation type="submission" date="2016-07" db="EMBL/GenBank/DDBJ databases">
        <title>Disparate Historic Effective Population Sizes Predicted by Modern Levels of Genome Diversity for the Scaled Quail (Callipepla squamata) and the Northern Bobwhite (Colinus virginianus): Inferences from First and Second Generation Draft Genome Assemblies for Sympatric New World Quail.</title>
        <authorList>
            <person name="Oldeschulte D.L."/>
            <person name="Halley Y.A."/>
            <person name="Bhattarai E.K."/>
            <person name="Brashear W.A."/>
            <person name="Hill J."/>
            <person name="Metz R.P."/>
            <person name="Johnson C.D."/>
            <person name="Rollins D."/>
            <person name="Peterson M.J."/>
            <person name="Bickhart D.M."/>
            <person name="Decker J.E."/>
            <person name="Seabury C.M."/>
        </authorList>
    </citation>
    <scope>NUCLEOTIDE SEQUENCE [LARGE SCALE GENOMIC DNA]</scope>
    <source>
        <strain evidence="2 3">Texas</strain>
        <tissue evidence="2">Leg muscle</tissue>
    </source>
</reference>
<dbReference type="OrthoDB" id="6513042at2759"/>
<comment type="caution">
    <text evidence="2">The sequence shown here is derived from an EMBL/GenBank/DDBJ whole genome shotgun (WGS) entry which is preliminary data.</text>
</comment>
<organism evidence="2 3">
    <name type="scientific">Callipepla squamata</name>
    <name type="common">Scaled quail</name>
    <dbReference type="NCBI Taxonomy" id="9009"/>
    <lineage>
        <taxon>Eukaryota</taxon>
        <taxon>Metazoa</taxon>
        <taxon>Chordata</taxon>
        <taxon>Craniata</taxon>
        <taxon>Vertebrata</taxon>
        <taxon>Euteleostomi</taxon>
        <taxon>Archelosauria</taxon>
        <taxon>Archosauria</taxon>
        <taxon>Dinosauria</taxon>
        <taxon>Saurischia</taxon>
        <taxon>Theropoda</taxon>
        <taxon>Coelurosauria</taxon>
        <taxon>Aves</taxon>
        <taxon>Neognathae</taxon>
        <taxon>Galloanserae</taxon>
        <taxon>Galliformes</taxon>
        <taxon>Odontophoridae</taxon>
        <taxon>Callipepla</taxon>
    </lineage>
</organism>
<dbReference type="GO" id="GO:0004386">
    <property type="term" value="F:helicase activity"/>
    <property type="evidence" value="ECO:0007669"/>
    <property type="project" value="InterPro"/>
</dbReference>
<dbReference type="Pfam" id="PF13086">
    <property type="entry name" value="AAA_11"/>
    <property type="match status" value="1"/>
</dbReference>
<feature type="domain" description="DNA2/NAM7 helicase helicase" evidence="1">
    <location>
        <begin position="9"/>
        <end position="77"/>
    </location>
</feature>